<dbReference type="GO" id="GO:0004376">
    <property type="term" value="F:GPI mannosyltransferase activity"/>
    <property type="evidence" value="ECO:0007669"/>
    <property type="project" value="InterPro"/>
</dbReference>
<evidence type="ECO:0000256" key="7">
    <source>
        <dbReference type="ARBA" id="ARBA00022679"/>
    </source>
</evidence>
<sequence length="430" mass="50466">MSIFKIACFFAAVKCVLYLIVFLAPAIQFDTSTNLFLERFASEEDINIWWNVRLWNKLVSWDAVFFLKNAMRHDSRPEYEHENAFSLLWCDLIRKACRGDLSFYHVLKMAVILENCLHLGATIVLYFVTLRTFRANAFRLHHRHLLAQKTAMLFVAGSASGFFLGVYSEPLSALLTFSGMLCREYATGYDVRGALVIPWTKWPIYTILSTFCFAAAFAVRPNCVLLGLYYVFDLWNLLKSKNYRKATFMPLLSGLGMFCFLVYYQYYAPYQYYCPERGEWCAKKIWNLPVSYESLYSFIQSRYWNVGLLHYWTLNNIPNFIIALPNAIILWFSAIYFSHQYPCPNLRPLVLIVRVFLVVMVFFAHVQIINRVASFLPLHLWYIADRHNKLKFTKDENMKGDDKLVRFYVIWLVFWLPLQTSLFASFLPPA</sequence>
<dbReference type="Proteomes" id="UP000191144">
    <property type="component" value="Chromosome B"/>
</dbReference>
<feature type="transmembrane region" description="Helical" evidence="12">
    <location>
        <begin position="150"/>
        <end position="168"/>
    </location>
</feature>
<feature type="transmembrane region" description="Helical" evidence="12">
    <location>
        <begin position="247"/>
        <end position="266"/>
    </location>
</feature>
<evidence type="ECO:0000256" key="3">
    <source>
        <dbReference type="ARBA" id="ARBA00008698"/>
    </source>
</evidence>
<comment type="function">
    <text evidence="12">Mannosyltransferase involved in glycosylphosphatidylinositol-anchor biosynthesis.</text>
</comment>
<feature type="transmembrane region" description="Helical" evidence="12">
    <location>
        <begin position="408"/>
        <end position="427"/>
    </location>
</feature>
<keyword evidence="14" id="KW-1185">Reference proteome</keyword>
<evidence type="ECO:0000256" key="5">
    <source>
        <dbReference type="ARBA" id="ARBA00022502"/>
    </source>
</evidence>
<dbReference type="Pfam" id="PF04188">
    <property type="entry name" value="Mannosyl_trans2"/>
    <property type="match status" value="1"/>
</dbReference>
<dbReference type="AlphaFoldDB" id="A0A1G4IUQ8"/>
<comment type="subcellular location">
    <subcellularLocation>
        <location evidence="1 12">Endoplasmic reticulum membrane</location>
        <topology evidence="1 12">Multi-pass membrane protein</topology>
    </subcellularLocation>
</comment>
<dbReference type="GO" id="GO:0006506">
    <property type="term" value="P:GPI anchor biosynthetic process"/>
    <property type="evidence" value="ECO:0007669"/>
    <property type="project" value="UniProtKB-UniPathway"/>
</dbReference>
<keyword evidence="5 12" id="KW-0337">GPI-anchor biosynthesis</keyword>
<organism evidence="13 14">
    <name type="scientific">Lachancea meyersii CBS 8951</name>
    <dbReference type="NCBI Taxonomy" id="1266667"/>
    <lineage>
        <taxon>Eukaryota</taxon>
        <taxon>Fungi</taxon>
        <taxon>Dikarya</taxon>
        <taxon>Ascomycota</taxon>
        <taxon>Saccharomycotina</taxon>
        <taxon>Saccharomycetes</taxon>
        <taxon>Saccharomycetales</taxon>
        <taxon>Saccharomycetaceae</taxon>
        <taxon>Lachancea</taxon>
    </lineage>
</organism>
<keyword evidence="7 12" id="KW-0808">Transferase</keyword>
<dbReference type="PANTHER" id="PTHR12468">
    <property type="entry name" value="GPI MANNOSYLTRANSFERASE 2"/>
    <property type="match status" value="1"/>
</dbReference>
<evidence type="ECO:0000256" key="4">
    <source>
        <dbReference type="ARBA" id="ARBA00013795"/>
    </source>
</evidence>
<evidence type="ECO:0000256" key="1">
    <source>
        <dbReference type="ARBA" id="ARBA00004477"/>
    </source>
</evidence>
<evidence type="ECO:0000256" key="12">
    <source>
        <dbReference type="RuleBase" id="RU363112"/>
    </source>
</evidence>
<keyword evidence="10 12" id="KW-1133">Transmembrane helix</keyword>
<dbReference type="UniPathway" id="UPA00196"/>
<comment type="similarity">
    <text evidence="3 12">Belongs to the PIGV family.</text>
</comment>
<reference evidence="14" key="1">
    <citation type="submission" date="2016-03" db="EMBL/GenBank/DDBJ databases">
        <authorList>
            <person name="Devillers Hugo."/>
        </authorList>
    </citation>
    <scope>NUCLEOTIDE SEQUENCE [LARGE SCALE GENOMIC DNA]</scope>
</reference>
<keyword evidence="6 12" id="KW-0328">Glycosyltransferase</keyword>
<name>A0A1G4IUQ8_9SACH</name>
<evidence type="ECO:0000256" key="8">
    <source>
        <dbReference type="ARBA" id="ARBA00022692"/>
    </source>
</evidence>
<evidence type="ECO:0000256" key="2">
    <source>
        <dbReference type="ARBA" id="ARBA00004687"/>
    </source>
</evidence>
<protein>
    <recommendedName>
        <fullName evidence="4 12">GPI mannosyltransferase 2</fullName>
        <ecNumber evidence="12">2.4.1.-</ecNumber>
    </recommendedName>
</protein>
<dbReference type="EC" id="2.4.1.-" evidence="12"/>
<feature type="transmembrane region" description="Helical" evidence="12">
    <location>
        <begin position="109"/>
        <end position="129"/>
    </location>
</feature>
<dbReference type="GO" id="GO:0000009">
    <property type="term" value="F:alpha-1,6-mannosyltransferase activity"/>
    <property type="evidence" value="ECO:0007669"/>
    <property type="project" value="InterPro"/>
</dbReference>
<dbReference type="EMBL" id="LT598478">
    <property type="protein sequence ID" value="SCU80481.1"/>
    <property type="molecule type" value="Genomic_DNA"/>
</dbReference>
<proteinExistence type="inferred from homology"/>
<keyword evidence="9 12" id="KW-0256">Endoplasmic reticulum</keyword>
<dbReference type="OrthoDB" id="10252502at2759"/>
<feature type="transmembrane region" description="Helical" evidence="12">
    <location>
        <begin position="349"/>
        <end position="369"/>
    </location>
</feature>
<evidence type="ECO:0000256" key="11">
    <source>
        <dbReference type="ARBA" id="ARBA00023136"/>
    </source>
</evidence>
<dbReference type="InterPro" id="IPR007315">
    <property type="entry name" value="PIG-V/Gpi18"/>
</dbReference>
<feature type="transmembrane region" description="Helical" evidence="12">
    <location>
        <begin position="317"/>
        <end position="337"/>
    </location>
</feature>
<gene>
    <name evidence="13" type="ORF">LAME_0B03356G</name>
</gene>
<evidence type="ECO:0000256" key="6">
    <source>
        <dbReference type="ARBA" id="ARBA00022676"/>
    </source>
</evidence>
<dbReference type="GO" id="GO:0031501">
    <property type="term" value="C:mannosyltransferase complex"/>
    <property type="evidence" value="ECO:0007669"/>
    <property type="project" value="TreeGrafter"/>
</dbReference>
<dbReference type="PANTHER" id="PTHR12468:SF2">
    <property type="entry name" value="GPI MANNOSYLTRANSFERASE 2"/>
    <property type="match status" value="1"/>
</dbReference>
<keyword evidence="8 12" id="KW-0812">Transmembrane</keyword>
<accession>A0A1G4IUQ8</accession>
<feature type="transmembrane region" description="Helical" evidence="12">
    <location>
        <begin position="7"/>
        <end position="27"/>
    </location>
</feature>
<evidence type="ECO:0000256" key="9">
    <source>
        <dbReference type="ARBA" id="ARBA00022824"/>
    </source>
</evidence>
<evidence type="ECO:0000313" key="13">
    <source>
        <dbReference type="EMBL" id="SCU80481.1"/>
    </source>
</evidence>
<dbReference type="GO" id="GO:0005789">
    <property type="term" value="C:endoplasmic reticulum membrane"/>
    <property type="evidence" value="ECO:0007669"/>
    <property type="project" value="UniProtKB-SubCell"/>
</dbReference>
<feature type="transmembrane region" description="Helical" evidence="12">
    <location>
        <begin position="202"/>
        <end position="235"/>
    </location>
</feature>
<comment type="pathway">
    <text evidence="2 12">Glycolipid biosynthesis; glycosylphosphatidylinositol-anchor biosynthesis.</text>
</comment>
<evidence type="ECO:0000256" key="10">
    <source>
        <dbReference type="ARBA" id="ARBA00022989"/>
    </source>
</evidence>
<keyword evidence="11 12" id="KW-0472">Membrane</keyword>
<evidence type="ECO:0000313" key="14">
    <source>
        <dbReference type="Proteomes" id="UP000191144"/>
    </source>
</evidence>